<dbReference type="InterPro" id="IPR037401">
    <property type="entry name" value="SnoaL-like"/>
</dbReference>
<evidence type="ECO:0000313" key="2">
    <source>
        <dbReference type="EMBL" id="ADI11810.1"/>
    </source>
</evidence>
<dbReference type="RefSeq" id="WP_014181259.1">
    <property type="nucleotide sequence ID" value="NC_016582.1"/>
</dbReference>
<dbReference type="STRING" id="749414.SBI_08692"/>
<dbReference type="EMBL" id="CP002047">
    <property type="protein sequence ID" value="ADI11810.1"/>
    <property type="molecule type" value="Genomic_DNA"/>
</dbReference>
<protein>
    <submittedName>
        <fullName evidence="2">Limonene-1,2-epoxide hydrolase</fullName>
    </submittedName>
</protein>
<sequence>MSCPDEVVRAMVESWNVPEPDPDQISKYFAEDAVCHNIPLEPVVGRDALRDSLVDFLGQLGGIHWEIHRQVASGGVVMNERTDTLHSGGRATPVRVMGVFEVSDGLITGWRDYFDMAEVNRALGL</sequence>
<gene>
    <name evidence="2" type="ordered locus">SBI_08692</name>
</gene>
<keyword evidence="3" id="KW-1185">Reference proteome</keyword>
<evidence type="ECO:0000313" key="3">
    <source>
        <dbReference type="Proteomes" id="UP000000377"/>
    </source>
</evidence>
<dbReference type="AlphaFoldDB" id="D7BWA0"/>
<proteinExistence type="predicted"/>
<organism evidence="2 3">
    <name type="scientific">Streptomyces bingchenggensis (strain BCW-1)</name>
    <dbReference type="NCBI Taxonomy" id="749414"/>
    <lineage>
        <taxon>Bacteria</taxon>
        <taxon>Bacillati</taxon>
        <taxon>Actinomycetota</taxon>
        <taxon>Actinomycetes</taxon>
        <taxon>Kitasatosporales</taxon>
        <taxon>Streptomycetaceae</taxon>
        <taxon>Streptomyces</taxon>
    </lineage>
</organism>
<dbReference type="Pfam" id="PF12680">
    <property type="entry name" value="SnoaL_2"/>
    <property type="match status" value="1"/>
</dbReference>
<keyword evidence="2" id="KW-0378">Hydrolase</keyword>
<reference evidence="2 3" key="1">
    <citation type="journal article" date="2010" name="J. Bacteriol.">
        <title>Genome sequence of the milbemycin-producing bacterium Streptomyces bingchenggensis.</title>
        <authorList>
            <person name="Wang X.J."/>
            <person name="Yan Y.J."/>
            <person name="Zhang B."/>
            <person name="An J."/>
            <person name="Wang J.J."/>
            <person name="Tian J."/>
            <person name="Jiang L."/>
            <person name="Chen Y.H."/>
            <person name="Huang S.X."/>
            <person name="Yin M."/>
            <person name="Zhang J."/>
            <person name="Gao A.L."/>
            <person name="Liu C.X."/>
            <person name="Zhu Z.X."/>
            <person name="Xiang W.S."/>
        </authorList>
    </citation>
    <scope>NUCLEOTIDE SEQUENCE [LARGE SCALE GENOMIC DNA]</scope>
    <source>
        <strain evidence="2 3">BCW-1</strain>
    </source>
</reference>
<dbReference type="GO" id="GO:0016787">
    <property type="term" value="F:hydrolase activity"/>
    <property type="evidence" value="ECO:0007669"/>
    <property type="project" value="UniProtKB-KW"/>
</dbReference>
<evidence type="ECO:0000259" key="1">
    <source>
        <dbReference type="Pfam" id="PF12680"/>
    </source>
</evidence>
<dbReference type="SUPFAM" id="SSF54427">
    <property type="entry name" value="NTF2-like"/>
    <property type="match status" value="1"/>
</dbReference>
<dbReference type="KEGG" id="sbh:SBI_08692"/>
<dbReference type="eggNOG" id="COG4308">
    <property type="taxonomic scope" value="Bacteria"/>
</dbReference>
<dbReference type="Gene3D" id="3.10.450.50">
    <property type="match status" value="1"/>
</dbReference>
<name>D7BWA0_STRBB</name>
<dbReference type="HOGENOM" id="CLU_125946_1_0_11"/>
<feature type="domain" description="SnoaL-like" evidence="1">
    <location>
        <begin position="8"/>
        <end position="109"/>
    </location>
</feature>
<accession>D7BWA0</accession>
<dbReference type="InterPro" id="IPR032710">
    <property type="entry name" value="NTF2-like_dom_sf"/>
</dbReference>
<dbReference type="Proteomes" id="UP000000377">
    <property type="component" value="Chromosome"/>
</dbReference>
<dbReference type="PATRIC" id="fig|749414.3.peg.8946"/>